<dbReference type="Pfam" id="PF17892">
    <property type="entry name" value="Cadherin_5"/>
    <property type="match status" value="1"/>
</dbReference>
<evidence type="ECO:0000256" key="1">
    <source>
        <dbReference type="SAM" id="MobiDB-lite"/>
    </source>
</evidence>
<reference evidence="4" key="1">
    <citation type="journal article" date="2019" name="Int. J. Syst. Evol. Microbiol.">
        <title>The Global Catalogue of Microorganisms (GCM) 10K type strain sequencing project: providing services to taxonomists for standard genome sequencing and annotation.</title>
        <authorList>
            <consortium name="The Broad Institute Genomics Platform"/>
            <consortium name="The Broad Institute Genome Sequencing Center for Infectious Disease"/>
            <person name="Wu L."/>
            <person name="Ma J."/>
        </authorList>
    </citation>
    <scope>NUCLEOTIDE SEQUENCE [LARGE SCALE GENOMIC DNA]</scope>
    <source>
        <strain evidence="4">KCTC 42501</strain>
    </source>
</reference>
<dbReference type="PANTHER" id="PTHR34720">
    <property type="entry name" value="MICROCYSTIN DEPENDENT PROTEIN"/>
    <property type="match status" value="1"/>
</dbReference>
<dbReference type="Gene3D" id="2.60.40.1200">
    <property type="match status" value="2"/>
</dbReference>
<keyword evidence="4" id="KW-1185">Reference proteome</keyword>
<dbReference type="Pfam" id="PF17963">
    <property type="entry name" value="Big_9"/>
    <property type="match status" value="1"/>
</dbReference>
<sequence length="551" mass="54920">VDGNPLSISGFTVAGDGTSYTAGQTATIAGVGALTINGNGSYSFTPVANYTGAIPVATYTVSDGAGGTDTSTLTLTMSPVNDPSVLTPDSTTTPEDIPATGNVLTNDVDVDNALSVSGFTVAGDATAYTAGQTATIAGIGTLTLGSNGDYTFTPETDWNGSVPQVTYTTNTGNSSTLDITVTPLDDTPSISDDVATTPEDTPVVIDVLLNDSDSDGDTLTVTQIDGQAATVGVPVTVSNGTATLNGDGTITFTPAADYNGPVSFTYTATDGTTPVTANVNVTVTPVNDAPVAVNDSTTTPEDTPVTILVRSNDSDVDNDPLTVTSFSDPANGTVTIDGSGNLVYTPDLDFTGTDTFTYVISDGNGGTDTATVTVNVGGINDAPEANPNTNSTTEDATLSVNAANGVILGTVGADTDIDGDTLSVSAVSFGGTPGTVGAVLSGTWGNLTLNANGSYTYVPNAAAQALDAGESQSDVFTYTVSDPGGLTATTTLTITVNGLNDAPVAVDDSRTTAEDTPVTIAVLGNDTDVDGETLSVTQIDGQAATVGVPIA</sequence>
<protein>
    <submittedName>
        <fullName evidence="3">Ig-like domain-containing protein</fullName>
    </submittedName>
</protein>
<proteinExistence type="predicted"/>
<evidence type="ECO:0000259" key="2">
    <source>
        <dbReference type="PROSITE" id="PS50268"/>
    </source>
</evidence>
<gene>
    <name evidence="3" type="ORF">ACFOPI_24225</name>
</gene>
<comment type="caution">
    <text evidence="3">The sequence shown here is derived from an EMBL/GenBank/DDBJ whole genome shotgun (WGS) entry which is preliminary data.</text>
</comment>
<dbReference type="InterPro" id="IPR041690">
    <property type="entry name" value="Cadherin_5"/>
</dbReference>
<accession>A0ABV7WDS7</accession>
<evidence type="ECO:0000313" key="4">
    <source>
        <dbReference type="Proteomes" id="UP001595729"/>
    </source>
</evidence>
<dbReference type="NCBIfam" id="TIGR01965">
    <property type="entry name" value="VCBS_repeat"/>
    <property type="match status" value="1"/>
</dbReference>
<dbReference type="Gene3D" id="2.60.40.3440">
    <property type="match status" value="1"/>
</dbReference>
<dbReference type="Proteomes" id="UP001595729">
    <property type="component" value="Unassembled WGS sequence"/>
</dbReference>
<evidence type="ECO:0000313" key="3">
    <source>
        <dbReference type="EMBL" id="MFC3686716.1"/>
    </source>
</evidence>
<dbReference type="InterPro" id="IPR002126">
    <property type="entry name" value="Cadherin-like_dom"/>
</dbReference>
<feature type="non-terminal residue" evidence="3">
    <location>
        <position position="1"/>
    </location>
</feature>
<name>A0ABV7WDS7_9BURK</name>
<dbReference type="RefSeq" id="WP_382180025.1">
    <property type="nucleotide sequence ID" value="NZ_JBHRXX010000015.1"/>
</dbReference>
<dbReference type="NCBIfam" id="NF012211">
    <property type="entry name" value="tand_rpt_95"/>
    <property type="match status" value="4"/>
</dbReference>
<dbReference type="PROSITE" id="PS50268">
    <property type="entry name" value="CADHERIN_2"/>
    <property type="match status" value="1"/>
</dbReference>
<dbReference type="InterPro" id="IPR010221">
    <property type="entry name" value="VCBS_dom"/>
</dbReference>
<organism evidence="3 4">
    <name type="scientific">Hydrogenophaga luteola</name>
    <dbReference type="NCBI Taxonomy" id="1591122"/>
    <lineage>
        <taxon>Bacteria</taxon>
        <taxon>Pseudomonadati</taxon>
        <taxon>Pseudomonadota</taxon>
        <taxon>Betaproteobacteria</taxon>
        <taxon>Burkholderiales</taxon>
        <taxon>Comamonadaceae</taxon>
        <taxon>Hydrogenophaga</taxon>
    </lineage>
</organism>
<feature type="region of interest" description="Disordered" evidence="1">
    <location>
        <begin position="77"/>
        <end position="96"/>
    </location>
</feature>
<dbReference type="Pfam" id="PF17803">
    <property type="entry name" value="Cadherin_4"/>
    <property type="match status" value="2"/>
</dbReference>
<dbReference type="EMBL" id="JBHRXX010000015">
    <property type="protein sequence ID" value="MFC3686716.1"/>
    <property type="molecule type" value="Genomic_DNA"/>
</dbReference>
<feature type="domain" description="Cadherin" evidence="2">
    <location>
        <begin position="299"/>
        <end position="389"/>
    </location>
</feature>
<dbReference type="Gene3D" id="2.60.40.2810">
    <property type="match status" value="1"/>
</dbReference>
<dbReference type="PANTHER" id="PTHR34720:SF9">
    <property type="entry name" value="BLR4714 PROTEIN"/>
    <property type="match status" value="1"/>
</dbReference>
<feature type="non-terminal residue" evidence="3">
    <location>
        <position position="551"/>
    </location>
</feature>
<dbReference type="InterPro" id="IPR040853">
    <property type="entry name" value="RapA2_cadherin-like"/>
</dbReference>